<organism evidence="3 4">
    <name type="scientific">Halorhodospira neutriphila</name>
    <dbReference type="NCBI Taxonomy" id="168379"/>
    <lineage>
        <taxon>Bacteria</taxon>
        <taxon>Pseudomonadati</taxon>
        <taxon>Pseudomonadota</taxon>
        <taxon>Gammaproteobacteria</taxon>
        <taxon>Chromatiales</taxon>
        <taxon>Ectothiorhodospiraceae</taxon>
        <taxon>Halorhodospira</taxon>
    </lineage>
</organism>
<dbReference type="InterPro" id="IPR001455">
    <property type="entry name" value="TusA-like"/>
</dbReference>
<dbReference type="EMBL" id="NRSH01000017">
    <property type="protein sequence ID" value="MBK1725956.1"/>
    <property type="molecule type" value="Genomic_DNA"/>
</dbReference>
<dbReference type="PANTHER" id="PTHR33279">
    <property type="entry name" value="SULFUR CARRIER PROTEIN YEDF-RELATED"/>
    <property type="match status" value="1"/>
</dbReference>
<dbReference type="Pfam" id="PF01206">
    <property type="entry name" value="TusA"/>
    <property type="match status" value="1"/>
</dbReference>
<comment type="similarity">
    <text evidence="1">Belongs to the sulfur carrier protein TusA family.</text>
</comment>
<protein>
    <submittedName>
        <fullName evidence="3">SirA family protein</fullName>
    </submittedName>
</protein>
<dbReference type="SUPFAM" id="SSF64307">
    <property type="entry name" value="SirA-like"/>
    <property type="match status" value="1"/>
</dbReference>
<name>A0ABS1E2N5_9GAMM</name>
<dbReference type="RefSeq" id="WP_200256582.1">
    <property type="nucleotide sequence ID" value="NZ_NRSH01000017.1"/>
</dbReference>
<dbReference type="Gene3D" id="3.30.110.40">
    <property type="entry name" value="TusA-like domain"/>
    <property type="match status" value="1"/>
</dbReference>
<dbReference type="CDD" id="cd00291">
    <property type="entry name" value="SirA_YedF_YeeD"/>
    <property type="match status" value="1"/>
</dbReference>
<reference evidence="3 4" key="1">
    <citation type="journal article" date="2020" name="Microorganisms">
        <title>Osmotic Adaptation and Compatible Solute Biosynthesis of Phototrophic Bacteria as Revealed from Genome Analyses.</title>
        <authorList>
            <person name="Imhoff J.F."/>
            <person name="Rahn T."/>
            <person name="Kunzel S."/>
            <person name="Keller A."/>
            <person name="Neulinger S.C."/>
        </authorList>
    </citation>
    <scope>NUCLEOTIDE SEQUENCE [LARGE SCALE GENOMIC DNA]</scope>
    <source>
        <strain evidence="3 4">DSM 15116</strain>
    </source>
</reference>
<evidence type="ECO:0000259" key="2">
    <source>
        <dbReference type="Pfam" id="PF01206"/>
    </source>
</evidence>
<gene>
    <name evidence="3" type="ORF">CKO13_02760</name>
</gene>
<dbReference type="Proteomes" id="UP000738126">
    <property type="component" value="Unassembled WGS sequence"/>
</dbReference>
<proteinExistence type="inferred from homology"/>
<evidence type="ECO:0000256" key="1">
    <source>
        <dbReference type="ARBA" id="ARBA00008984"/>
    </source>
</evidence>
<keyword evidence="4" id="KW-1185">Reference proteome</keyword>
<comment type="caution">
    <text evidence="3">The sequence shown here is derived from an EMBL/GenBank/DDBJ whole genome shotgun (WGS) entry which is preliminary data.</text>
</comment>
<sequence length="79" mass="8304">MARTSLDCRNLLCPMPVIRVQAAVAKLAAGDELAVYATDPGALQDIPAWCRVHGHAVLSSEERDGEVYLLVRVGGGASA</sequence>
<accession>A0ABS1E2N5</accession>
<dbReference type="PANTHER" id="PTHR33279:SF6">
    <property type="entry name" value="SULFUR CARRIER PROTEIN YEDF-RELATED"/>
    <property type="match status" value="1"/>
</dbReference>
<evidence type="ECO:0000313" key="3">
    <source>
        <dbReference type="EMBL" id="MBK1725956.1"/>
    </source>
</evidence>
<feature type="domain" description="UPF0033" evidence="2">
    <location>
        <begin position="5"/>
        <end position="72"/>
    </location>
</feature>
<evidence type="ECO:0000313" key="4">
    <source>
        <dbReference type="Proteomes" id="UP000738126"/>
    </source>
</evidence>
<dbReference type="InterPro" id="IPR036868">
    <property type="entry name" value="TusA-like_sf"/>
</dbReference>